<organism evidence="2 3">
    <name type="scientific">Erysiphe neolycopersici</name>
    <dbReference type="NCBI Taxonomy" id="212602"/>
    <lineage>
        <taxon>Eukaryota</taxon>
        <taxon>Fungi</taxon>
        <taxon>Dikarya</taxon>
        <taxon>Ascomycota</taxon>
        <taxon>Pezizomycotina</taxon>
        <taxon>Leotiomycetes</taxon>
        <taxon>Erysiphales</taxon>
        <taxon>Erysiphaceae</taxon>
        <taxon>Erysiphe</taxon>
    </lineage>
</organism>
<gene>
    <name evidence="2" type="ORF">OnM2_019095</name>
</gene>
<evidence type="ECO:0000256" key="1">
    <source>
        <dbReference type="SAM" id="MobiDB-lite"/>
    </source>
</evidence>
<dbReference type="EMBL" id="MCFK01001926">
    <property type="protein sequence ID" value="RKF64403.1"/>
    <property type="molecule type" value="Genomic_DNA"/>
</dbReference>
<dbReference type="AlphaFoldDB" id="A0A420I3X7"/>
<feature type="compositionally biased region" description="Basic and acidic residues" evidence="1">
    <location>
        <begin position="130"/>
        <end position="154"/>
    </location>
</feature>
<keyword evidence="3" id="KW-1185">Reference proteome</keyword>
<feature type="region of interest" description="Disordered" evidence="1">
    <location>
        <begin position="110"/>
        <end position="156"/>
    </location>
</feature>
<evidence type="ECO:0000313" key="3">
    <source>
        <dbReference type="Proteomes" id="UP000286134"/>
    </source>
</evidence>
<feature type="compositionally biased region" description="Basic and acidic residues" evidence="1">
    <location>
        <begin position="113"/>
        <end position="123"/>
    </location>
</feature>
<feature type="region of interest" description="Disordered" evidence="1">
    <location>
        <begin position="38"/>
        <end position="73"/>
    </location>
</feature>
<protein>
    <submittedName>
        <fullName evidence="2">Uncharacterized protein</fullName>
    </submittedName>
</protein>
<comment type="caution">
    <text evidence="2">The sequence shown here is derived from an EMBL/GenBank/DDBJ whole genome shotgun (WGS) entry which is preliminary data.</text>
</comment>
<feature type="compositionally biased region" description="Acidic residues" evidence="1">
    <location>
        <begin position="63"/>
        <end position="73"/>
    </location>
</feature>
<accession>A0A420I3X7</accession>
<reference evidence="2 3" key="1">
    <citation type="journal article" date="2018" name="BMC Genomics">
        <title>Comparative genome analyses reveal sequence features reflecting distinct modes of host-adaptation between dicot and monocot powdery mildew.</title>
        <authorList>
            <person name="Wu Y."/>
            <person name="Ma X."/>
            <person name="Pan Z."/>
            <person name="Kale S.D."/>
            <person name="Song Y."/>
            <person name="King H."/>
            <person name="Zhang Q."/>
            <person name="Presley C."/>
            <person name="Deng X."/>
            <person name="Wei C.I."/>
            <person name="Xiao S."/>
        </authorList>
    </citation>
    <scope>NUCLEOTIDE SEQUENCE [LARGE SCALE GENOMIC DNA]</scope>
    <source>
        <strain evidence="2">UMSG2</strain>
    </source>
</reference>
<evidence type="ECO:0000313" key="2">
    <source>
        <dbReference type="EMBL" id="RKF64403.1"/>
    </source>
</evidence>
<sequence length="188" mass="21927">MKYCYLCRQERHMSFFSHPFRPTPYDICSMCRIGSRSTESNHRSRREERSMDYDPFAVLPTELDPEPPVEDEPLSIKLNKKDFRELLVLNGIERFLDDCEFCNHDDDDDDDDGHDHGHGHGPDHGPGPNHKHDGKNDPKKQDSYHHDPYKHDPKLQPGIDYLLKKYGPSIDIKSFDPNLPRPAAYRSQ</sequence>
<dbReference type="Proteomes" id="UP000286134">
    <property type="component" value="Unassembled WGS sequence"/>
</dbReference>
<proteinExistence type="predicted"/>
<name>A0A420I3X7_9PEZI</name>
<feature type="compositionally biased region" description="Basic and acidic residues" evidence="1">
    <location>
        <begin position="39"/>
        <end position="52"/>
    </location>
</feature>